<dbReference type="RefSeq" id="WP_338598529.1">
    <property type="nucleotide sequence ID" value="NZ_CP146016.1"/>
</dbReference>
<reference evidence="1 2" key="1">
    <citation type="submission" date="2024-02" db="EMBL/GenBank/DDBJ databases">
        <title>STSV induces naive adaptation in Sulfolobus.</title>
        <authorList>
            <person name="Xiang X."/>
            <person name="Song M."/>
        </authorList>
    </citation>
    <scope>NUCLEOTIDE SEQUENCE [LARGE SCALE GENOMIC DNA]</scope>
    <source>
        <strain evidence="1 2">RT2</strain>
    </source>
</reference>
<dbReference type="InterPro" id="IPR052703">
    <property type="entry name" value="Aromatic_CoA_ox/epox"/>
</dbReference>
<keyword evidence="2" id="KW-1185">Reference proteome</keyword>
<organism evidence="1 2">
    <name type="scientific">Sulfolobus tengchongensis</name>
    <dbReference type="NCBI Taxonomy" id="207809"/>
    <lineage>
        <taxon>Archaea</taxon>
        <taxon>Thermoproteota</taxon>
        <taxon>Thermoprotei</taxon>
        <taxon>Sulfolobales</taxon>
        <taxon>Sulfolobaceae</taxon>
        <taxon>Sulfolobus</taxon>
    </lineage>
</organism>
<dbReference type="Pfam" id="PF05138">
    <property type="entry name" value="PaaA_PaaC"/>
    <property type="match status" value="1"/>
</dbReference>
<dbReference type="GO" id="GO:0010124">
    <property type="term" value="P:phenylacetate catabolic process"/>
    <property type="evidence" value="ECO:0007669"/>
    <property type="project" value="InterPro"/>
</dbReference>
<dbReference type="PANTHER" id="PTHR30458">
    <property type="entry name" value="PHENYLACETIC ACID DEGRADATION PROTEIN PAA"/>
    <property type="match status" value="1"/>
</dbReference>
<dbReference type="EMBL" id="CP146016">
    <property type="protein sequence ID" value="WWQ59396.1"/>
    <property type="molecule type" value="Genomic_DNA"/>
</dbReference>
<evidence type="ECO:0000313" key="1">
    <source>
        <dbReference type="EMBL" id="WWQ59396.1"/>
    </source>
</evidence>
<dbReference type="InterPro" id="IPR009078">
    <property type="entry name" value="Ferritin-like_SF"/>
</dbReference>
<dbReference type="Proteomes" id="UP001432202">
    <property type="component" value="Chromosome"/>
</dbReference>
<name>A0AAX4KZP4_9CREN</name>
<dbReference type="GeneID" id="89336654"/>
<dbReference type="PANTHER" id="PTHR30458:SF0">
    <property type="entry name" value="1,2-PHENYLACETYL-COA EPOXIDASE, SUBUNIT C"/>
    <property type="match status" value="1"/>
</dbReference>
<dbReference type="Gene3D" id="1.20.1260.10">
    <property type="match status" value="1"/>
</dbReference>
<proteinExistence type="predicted"/>
<gene>
    <name evidence="1" type="ORF">V6M85_07760</name>
</gene>
<dbReference type="InterPro" id="IPR012347">
    <property type="entry name" value="Ferritin-like"/>
</dbReference>
<sequence length="234" mass="27349">MRKISSVKEVPQDLRKAIIDIIELRADFELGMVEQYSPWLVNAPTVDGRLFIAKLVSDELNHSWQLLRILEEFNAKDSIERIQNARLGIHKLEVSNLPLFNWEDVISFTFLVDRAGLHQLRVLKNSSFEPLSNLASTMIKEEEAHLFFSQNELKNYQNKSKMQAAINFWFPRAVEMLYGFRSINEIYLNDLNISELVKDDLINDYIKMTNEELKRLGYNEVNPTKSIHYNVVTK</sequence>
<dbReference type="AlphaFoldDB" id="A0AAX4KZP4"/>
<accession>A0AAX4KZP4</accession>
<protein>
    <submittedName>
        <fullName evidence="1">Phenylacetic acid catabolic protein</fullName>
    </submittedName>
</protein>
<dbReference type="SUPFAM" id="SSF47240">
    <property type="entry name" value="Ferritin-like"/>
    <property type="match status" value="1"/>
</dbReference>
<dbReference type="InterPro" id="IPR007814">
    <property type="entry name" value="PaaA_PaaC"/>
</dbReference>
<dbReference type="GO" id="GO:0005829">
    <property type="term" value="C:cytosol"/>
    <property type="evidence" value="ECO:0007669"/>
    <property type="project" value="TreeGrafter"/>
</dbReference>
<evidence type="ECO:0000313" key="2">
    <source>
        <dbReference type="Proteomes" id="UP001432202"/>
    </source>
</evidence>